<dbReference type="PANTHER" id="PTHR21310:SF58">
    <property type="entry name" value="AMINOGLYCOSIDE PHOSPHOTRANSFERASE DOMAIN-CONTAINING PROTEIN"/>
    <property type="match status" value="1"/>
</dbReference>
<evidence type="ECO:0000313" key="2">
    <source>
        <dbReference type="EMBL" id="KJR85078.1"/>
    </source>
</evidence>
<reference evidence="2 3" key="1">
    <citation type="journal article" date="2014" name="BMC Genomics">
        <title>Comparative genomics of the major fungal agents of human and animal Sporotrichosis: Sporothrix schenckii and Sporothrix brasiliensis.</title>
        <authorList>
            <person name="Teixeira M.M."/>
            <person name="de Almeida L.G."/>
            <person name="Kubitschek-Barreira P."/>
            <person name="Alves F.L."/>
            <person name="Kioshima E.S."/>
            <person name="Abadio A.K."/>
            <person name="Fernandes L."/>
            <person name="Derengowski L.S."/>
            <person name="Ferreira K.S."/>
            <person name="Souza R.C."/>
            <person name="Ruiz J.C."/>
            <person name="de Andrade N.C."/>
            <person name="Paes H.C."/>
            <person name="Nicola A.M."/>
            <person name="Albuquerque P."/>
            <person name="Gerber A.L."/>
            <person name="Martins V.P."/>
            <person name="Peconick L.D."/>
            <person name="Neto A.V."/>
            <person name="Chaucanez C.B."/>
            <person name="Silva P.A."/>
            <person name="Cunha O.L."/>
            <person name="de Oliveira F.F."/>
            <person name="dos Santos T.C."/>
            <person name="Barros A.L."/>
            <person name="Soares M.A."/>
            <person name="de Oliveira L.M."/>
            <person name="Marini M.M."/>
            <person name="Villalobos-Duno H."/>
            <person name="Cunha M.M."/>
            <person name="de Hoog S."/>
            <person name="da Silveira J.F."/>
            <person name="Henrissat B."/>
            <person name="Nino-Vega G.A."/>
            <person name="Cisalpino P.S."/>
            <person name="Mora-Montes H.M."/>
            <person name="Almeida S.R."/>
            <person name="Stajich J.E."/>
            <person name="Lopes-Bezerra L.M."/>
            <person name="Vasconcelos A.T."/>
            <person name="Felipe M.S."/>
        </authorList>
    </citation>
    <scope>NUCLEOTIDE SEQUENCE [LARGE SCALE GENOMIC DNA]</scope>
    <source>
        <strain evidence="2 3">1099-18</strain>
    </source>
</reference>
<evidence type="ECO:0000313" key="3">
    <source>
        <dbReference type="Proteomes" id="UP000033710"/>
    </source>
</evidence>
<dbReference type="VEuPathDB" id="FungiDB:SPSK_09646"/>
<reference evidence="2 3" key="2">
    <citation type="journal article" date="2015" name="Eukaryot. Cell">
        <title>Asexual propagation of a virulent clone complex in a human and feline outbreak of sporotrichosis.</title>
        <authorList>
            <person name="Teixeira Mde M."/>
            <person name="Rodrigues A.M."/>
            <person name="Tsui C.K."/>
            <person name="de Almeida L.G."/>
            <person name="Van Diepeningen A.D."/>
            <person name="van den Ende B.G."/>
            <person name="Fernandes G.F."/>
            <person name="Kano R."/>
            <person name="Hamelin R.C."/>
            <person name="Lopes-Bezerra L.M."/>
            <person name="Vasconcelos A.T."/>
            <person name="de Hoog S."/>
            <person name="de Camargo Z.P."/>
            <person name="Felipe M.S."/>
        </authorList>
    </citation>
    <scope>NUCLEOTIDE SEQUENCE [LARGE SCALE GENOMIC DNA]</scope>
    <source>
        <strain evidence="2 3">1099-18</strain>
    </source>
</reference>
<dbReference type="InterPro" id="IPR002575">
    <property type="entry name" value="Aminoglycoside_PTrfase"/>
</dbReference>
<dbReference type="SUPFAM" id="SSF56112">
    <property type="entry name" value="Protein kinase-like (PK-like)"/>
    <property type="match status" value="1"/>
</dbReference>
<dbReference type="Proteomes" id="UP000033710">
    <property type="component" value="Unassembled WGS sequence"/>
</dbReference>
<protein>
    <recommendedName>
        <fullName evidence="1">Aminoglycoside phosphotransferase domain-containing protein</fullName>
    </recommendedName>
</protein>
<name>A0A0F2M5V3_SPOSC</name>
<sequence length="303" mass="33870">MSCCILTRADMVNAADKTSATLDSFKARLRNKKIERGLPVSPTPSELARDNELEDDGTVLYNLLGRMISLHPGNIVKKAGRAVRLGEADALKVAAAGGVPVPDVFGTEVTPEGRFRISMSYIEGQTLEAAWPSLSEDDKTSYCRQVGAILTAMRAIPPPDPSFIGACDGKEIRDGRLYNTYMSPVCADEEAFNAYLVSSITPTTPDAVREAFVRRLQSQPRHRIVLTHGDLAPRNIMVRDGRVVALIDWEEAGWYPEYWEYVKFFQRSTAMERDWRAHAKDIFVEAYPDELVDYIAVSKFQYP</sequence>
<dbReference type="InterPro" id="IPR011009">
    <property type="entry name" value="Kinase-like_dom_sf"/>
</dbReference>
<evidence type="ECO:0000259" key="1">
    <source>
        <dbReference type="Pfam" id="PF01636"/>
    </source>
</evidence>
<proteinExistence type="predicted"/>
<feature type="domain" description="Aminoglycoside phosphotransferase" evidence="1">
    <location>
        <begin position="86"/>
        <end position="287"/>
    </location>
</feature>
<dbReference type="GeneID" id="27671495"/>
<dbReference type="KEGG" id="ssck:SPSK_09646"/>
<dbReference type="AlphaFoldDB" id="A0A0F2M5V3"/>
<gene>
    <name evidence="2" type="ORF">SPSK_09646</name>
</gene>
<comment type="caution">
    <text evidence="2">The sequence shown here is derived from an EMBL/GenBank/DDBJ whole genome shotgun (WGS) entry which is preliminary data.</text>
</comment>
<dbReference type="InterPro" id="IPR051678">
    <property type="entry name" value="AGP_Transferase"/>
</dbReference>
<dbReference type="Pfam" id="PF01636">
    <property type="entry name" value="APH"/>
    <property type="match status" value="1"/>
</dbReference>
<dbReference type="RefSeq" id="XP_016587754.1">
    <property type="nucleotide sequence ID" value="XM_016736218.1"/>
</dbReference>
<dbReference type="PANTHER" id="PTHR21310">
    <property type="entry name" value="AMINOGLYCOSIDE PHOSPHOTRANSFERASE-RELATED-RELATED"/>
    <property type="match status" value="1"/>
</dbReference>
<dbReference type="EMBL" id="AXCR01000007">
    <property type="protein sequence ID" value="KJR85078.1"/>
    <property type="molecule type" value="Genomic_DNA"/>
</dbReference>
<dbReference type="OrthoDB" id="2906425at2759"/>
<accession>A0A0F2M5V3</accession>
<dbReference type="CDD" id="cd05120">
    <property type="entry name" value="APH_ChoK_like"/>
    <property type="match status" value="1"/>
</dbReference>
<organism evidence="2 3">
    <name type="scientific">Sporothrix schenckii 1099-18</name>
    <dbReference type="NCBI Taxonomy" id="1397361"/>
    <lineage>
        <taxon>Eukaryota</taxon>
        <taxon>Fungi</taxon>
        <taxon>Dikarya</taxon>
        <taxon>Ascomycota</taxon>
        <taxon>Pezizomycotina</taxon>
        <taxon>Sordariomycetes</taxon>
        <taxon>Sordariomycetidae</taxon>
        <taxon>Ophiostomatales</taxon>
        <taxon>Ophiostomataceae</taxon>
        <taxon>Sporothrix</taxon>
    </lineage>
</organism>
<dbReference type="Gene3D" id="3.90.1200.10">
    <property type="match status" value="1"/>
</dbReference>